<evidence type="ECO:0000256" key="2">
    <source>
        <dbReference type="ARBA" id="ARBA00009865"/>
    </source>
</evidence>
<evidence type="ECO:0000313" key="6">
    <source>
        <dbReference type="EMBL" id="MFC4748579.1"/>
    </source>
</evidence>
<comment type="pathway">
    <text evidence="1 5">Glycan metabolism; L-arabinan degradation.</text>
</comment>
<evidence type="ECO:0000256" key="5">
    <source>
        <dbReference type="PIRNR" id="PIRNR026534"/>
    </source>
</evidence>
<keyword evidence="7" id="KW-1185">Reference proteome</keyword>
<keyword evidence="3 5" id="KW-0378">Hydrolase</keyword>
<dbReference type="InterPro" id="IPR006710">
    <property type="entry name" value="Glyco_hydro_43"/>
</dbReference>
<name>A0ABV9PEC3_9FLAO</name>
<dbReference type="PANTHER" id="PTHR43301:SF3">
    <property type="entry name" value="ARABINAN ENDO-1,5-ALPHA-L-ARABINOSIDASE A-RELATED"/>
    <property type="match status" value="1"/>
</dbReference>
<gene>
    <name evidence="6" type="ORF">ACFO5S_14080</name>
</gene>
<dbReference type="PANTHER" id="PTHR43301">
    <property type="entry name" value="ARABINAN ENDO-1,5-ALPHA-L-ARABINOSIDASE"/>
    <property type="match status" value="1"/>
</dbReference>
<accession>A0ABV9PEC3</accession>
<evidence type="ECO:0000256" key="3">
    <source>
        <dbReference type="ARBA" id="ARBA00022801"/>
    </source>
</evidence>
<sequence>MRFELKFTYITYMVYKNIKYAISIFLMLITSVVMAQEIVVHDPVVIKQKDTYYLYCTGNGISVFSSKDLKKWDKQPQVFADKPVWADGVAADFKNHIWAPDISFHNNVYYLYYSVSAFAKNTSAIGVATNTTLDPKDKNYKWVDQGIVIQSQPNRDMWNAIDPNLVFDENNTPWLSFGSFWEGLKLVKLNSDLKSIAEPQEWHTISKRKRTFELADSDPGDGALEAPFIFKKNGYYYQFLSWDLCCRGEKSTYKVVVGRSKNVTGPYLDKDGKSLNEGGGSLVVQGDENYFGVGHNSAYTFDGKDFMFYHAYEKKTNGTPKLVVREMQWDADLWPVLK</sequence>
<dbReference type="Proteomes" id="UP001595935">
    <property type="component" value="Unassembled WGS sequence"/>
</dbReference>
<dbReference type="PIRSF" id="PIRSF026534">
    <property type="entry name" value="Endo_alpha-L-arabinosidase"/>
    <property type="match status" value="1"/>
</dbReference>
<protein>
    <submittedName>
        <fullName evidence="6">Arabinan endo-1,5-alpha-L-arabinosidase</fullName>
    </submittedName>
</protein>
<evidence type="ECO:0000313" key="7">
    <source>
        <dbReference type="Proteomes" id="UP001595935"/>
    </source>
</evidence>
<dbReference type="InterPro" id="IPR016840">
    <property type="entry name" value="Glyco_hydro_43_endo_a_Ara-ase"/>
</dbReference>
<dbReference type="EMBL" id="JBHSGV010000005">
    <property type="protein sequence ID" value="MFC4748579.1"/>
    <property type="molecule type" value="Genomic_DNA"/>
</dbReference>
<organism evidence="6 7">
    <name type="scientific">Flavobacterium branchiicola</name>
    <dbReference type="NCBI Taxonomy" id="1114875"/>
    <lineage>
        <taxon>Bacteria</taxon>
        <taxon>Pseudomonadati</taxon>
        <taxon>Bacteroidota</taxon>
        <taxon>Flavobacteriia</taxon>
        <taxon>Flavobacteriales</taxon>
        <taxon>Flavobacteriaceae</taxon>
        <taxon>Flavobacterium</taxon>
    </lineage>
</organism>
<comment type="caution">
    <text evidence="6">The sequence shown here is derived from an EMBL/GenBank/DDBJ whole genome shotgun (WGS) entry which is preliminary data.</text>
</comment>
<dbReference type="Pfam" id="PF04616">
    <property type="entry name" value="Glyco_hydro_43"/>
    <property type="match status" value="1"/>
</dbReference>
<reference evidence="7" key="1">
    <citation type="journal article" date="2019" name="Int. J. Syst. Evol. Microbiol.">
        <title>The Global Catalogue of Microorganisms (GCM) 10K type strain sequencing project: providing services to taxonomists for standard genome sequencing and annotation.</title>
        <authorList>
            <consortium name="The Broad Institute Genomics Platform"/>
            <consortium name="The Broad Institute Genome Sequencing Center for Infectious Disease"/>
            <person name="Wu L."/>
            <person name="Ma J."/>
        </authorList>
    </citation>
    <scope>NUCLEOTIDE SEQUENCE [LARGE SCALE GENOMIC DNA]</scope>
    <source>
        <strain evidence="7">WYCCWR 13023</strain>
    </source>
</reference>
<dbReference type="Gene3D" id="2.115.10.20">
    <property type="entry name" value="Glycosyl hydrolase domain, family 43"/>
    <property type="match status" value="1"/>
</dbReference>
<dbReference type="InterPro" id="IPR050727">
    <property type="entry name" value="GH43_arabinanases"/>
</dbReference>
<dbReference type="InterPro" id="IPR023296">
    <property type="entry name" value="Glyco_hydro_beta-prop_sf"/>
</dbReference>
<dbReference type="SUPFAM" id="SSF75005">
    <property type="entry name" value="Arabinanase/levansucrase/invertase"/>
    <property type="match status" value="1"/>
</dbReference>
<dbReference type="CDD" id="cd18830">
    <property type="entry name" value="GH43_CjArb43A-like"/>
    <property type="match status" value="1"/>
</dbReference>
<evidence type="ECO:0000256" key="1">
    <source>
        <dbReference type="ARBA" id="ARBA00004834"/>
    </source>
</evidence>
<keyword evidence="4 5" id="KW-0326">Glycosidase</keyword>
<proteinExistence type="inferred from homology"/>
<evidence type="ECO:0000256" key="4">
    <source>
        <dbReference type="ARBA" id="ARBA00023295"/>
    </source>
</evidence>
<comment type="similarity">
    <text evidence="2 5">Belongs to the glycosyl hydrolase 43 family.</text>
</comment>